<name>A0A1M7EPT3_9BRAD</name>
<reference evidence="2 3" key="1">
    <citation type="submission" date="2016-10" db="EMBL/GenBank/DDBJ databases">
        <authorList>
            <person name="de Groot N.N."/>
        </authorList>
    </citation>
    <scope>NUCLEOTIDE SEQUENCE [LARGE SCALE GENOMIC DNA]</scope>
    <source>
        <strain evidence="2 3">GAS522</strain>
    </source>
</reference>
<feature type="region of interest" description="Disordered" evidence="1">
    <location>
        <begin position="1"/>
        <end position="43"/>
    </location>
</feature>
<gene>
    <name evidence="2" type="ORF">SAMN05444171_5838</name>
</gene>
<proteinExistence type="predicted"/>
<dbReference type="Proteomes" id="UP000183208">
    <property type="component" value="Unassembled WGS sequence"/>
</dbReference>
<evidence type="ECO:0000313" key="2">
    <source>
        <dbReference type="EMBL" id="SED97387.1"/>
    </source>
</evidence>
<evidence type="ECO:0000313" key="3">
    <source>
        <dbReference type="Proteomes" id="UP000183208"/>
    </source>
</evidence>
<organism evidence="2 3">
    <name type="scientific">Bradyrhizobium lablabi</name>
    <dbReference type="NCBI Taxonomy" id="722472"/>
    <lineage>
        <taxon>Bacteria</taxon>
        <taxon>Pseudomonadati</taxon>
        <taxon>Pseudomonadota</taxon>
        <taxon>Alphaproteobacteria</taxon>
        <taxon>Hyphomicrobiales</taxon>
        <taxon>Nitrobacteraceae</taxon>
        <taxon>Bradyrhizobium</taxon>
    </lineage>
</organism>
<feature type="compositionally biased region" description="Polar residues" evidence="1">
    <location>
        <begin position="34"/>
        <end position="43"/>
    </location>
</feature>
<evidence type="ECO:0000256" key="1">
    <source>
        <dbReference type="SAM" id="MobiDB-lite"/>
    </source>
</evidence>
<dbReference type="RefSeq" id="WP_283806850.1">
    <property type="nucleotide sequence ID" value="NZ_FNTI01000001.1"/>
</dbReference>
<sequence length="43" mass="4624">MPKGEQKGNREKKKPKKEKIKSIAAAPSQKGVGSLQSGFGNKK</sequence>
<dbReference type="EMBL" id="FNTI01000001">
    <property type="protein sequence ID" value="SED97387.1"/>
    <property type="molecule type" value="Genomic_DNA"/>
</dbReference>
<dbReference type="AlphaFoldDB" id="A0A1M7EPT3"/>
<protein>
    <submittedName>
        <fullName evidence="2">Uncharacterized protein</fullName>
    </submittedName>
</protein>
<feature type="compositionally biased region" description="Basic residues" evidence="1">
    <location>
        <begin position="10"/>
        <end position="19"/>
    </location>
</feature>
<accession>A0A1M7EPT3</accession>